<feature type="compositionally biased region" description="Polar residues" evidence="8">
    <location>
        <begin position="105"/>
        <end position="119"/>
    </location>
</feature>
<sequence length="766" mass="79463">MSKRSQRSKNKSDSSSNINFVFNPDQPLSRSLSFTGSAPTSPAASATGFNIAGTASSASSGFGSGNKQPFVFGNASSTQPSNAFNFSSPGSQTFPSPLKRGVSELPTSGQSDRNNALRRSTSEFSFSTTSNPSAPNPFGTSLGAAPISFGTPAASNTPGAITTSTSGFAPAASTTGNAPAFSFAPVTGSTSATQAGTSTPAPAFTFGATSTTAPSTSSGAFNNTTSTAAPTSTSTTQTTDAFSFGSSTAKPSTTTTTTTSGFTFGKASEPASSTAAPAFTFSKPAEAPPAASTSAFSFGKSVEAPKANPAPSFSFAKPAESTQASQAASTTGTASTAATASATTTSSSPFTFGGLGSTSKPSTTPATTSFTFGTSTSTASAATTTTATTTATTATSSAAPVFSFGATASTSKPAPSLTSGTPTSTSSIITSSAPTTTTTTTTTAATTSSSAPTFSFGASTTTTEKKDDKGSAPIVTSNPFTFGTTASTSTSSSSTTPGITTNAPTTTTTISQPVEAKPNPFSFTKVLDDLSKISTQPPSQIYASLVTPSLASLYQTQVVHHTNFRIDNITSTTRFTELPEQAQKELDEVEKYIRLESQRSEYIRNHKMPQQTQLINKCKEDIEALSQKMDALSSMLKMRLESTESLYDDVKEQLRHANDGCAVIEACRHPGTAPRWLFGRSDEDDYFSLLAKQLASRLEEYKKCIWEIERTAESWSKNRAQSPQDIARIMHAQNQTFLALANKVASLHEAVEREKEYYKQYFKVHA</sequence>
<dbReference type="OMA" id="ARIMHAQ"/>
<organism evidence="9 10">
    <name type="scientific">Rhizopus microsporus</name>
    <dbReference type="NCBI Taxonomy" id="58291"/>
    <lineage>
        <taxon>Eukaryota</taxon>
        <taxon>Fungi</taxon>
        <taxon>Fungi incertae sedis</taxon>
        <taxon>Mucoromycota</taxon>
        <taxon>Mucoromycotina</taxon>
        <taxon>Mucoromycetes</taxon>
        <taxon>Mucorales</taxon>
        <taxon>Mucorineae</taxon>
        <taxon>Rhizopodaceae</taxon>
        <taxon>Rhizopus</taxon>
    </lineage>
</organism>
<dbReference type="GO" id="GO:0015031">
    <property type="term" value="P:protein transport"/>
    <property type="evidence" value="ECO:0007669"/>
    <property type="project" value="UniProtKB-KW"/>
</dbReference>
<dbReference type="Proteomes" id="UP000242381">
    <property type="component" value="Unassembled WGS sequence"/>
</dbReference>
<keyword evidence="2" id="KW-0813">Transport</keyword>
<evidence type="ECO:0000313" key="9">
    <source>
        <dbReference type="EMBL" id="ORE19441.1"/>
    </source>
</evidence>
<proteinExistence type="predicted"/>
<gene>
    <name evidence="9" type="ORF">BCV71DRAFT_262933</name>
</gene>
<evidence type="ECO:0000256" key="2">
    <source>
        <dbReference type="ARBA" id="ARBA00022448"/>
    </source>
</evidence>
<dbReference type="PANTHER" id="PTHR13437:SF2">
    <property type="entry name" value="NUCLEOPORIN P58_P45"/>
    <property type="match status" value="1"/>
</dbReference>
<reference evidence="9 10" key="1">
    <citation type="journal article" date="2016" name="Proc. Natl. Acad. Sci. U.S.A.">
        <title>Lipid metabolic changes in an early divergent fungus govern the establishment of a mutualistic symbiosis with endobacteria.</title>
        <authorList>
            <person name="Lastovetsky O.A."/>
            <person name="Gaspar M.L."/>
            <person name="Mondo S.J."/>
            <person name="LaButti K.M."/>
            <person name="Sandor L."/>
            <person name="Grigoriev I.V."/>
            <person name="Henry S.A."/>
            <person name="Pawlowska T.E."/>
        </authorList>
    </citation>
    <scope>NUCLEOTIDE SEQUENCE [LARGE SCALE GENOMIC DNA]</scope>
    <source>
        <strain evidence="9 10">ATCC 11559</strain>
    </source>
</reference>
<evidence type="ECO:0000313" key="10">
    <source>
        <dbReference type="Proteomes" id="UP000242381"/>
    </source>
</evidence>
<feature type="compositionally biased region" description="Low complexity" evidence="8">
    <location>
        <begin position="413"/>
        <end position="462"/>
    </location>
</feature>
<evidence type="ECO:0000256" key="7">
    <source>
        <dbReference type="ARBA" id="ARBA00023242"/>
    </source>
</evidence>
<evidence type="ECO:0000256" key="1">
    <source>
        <dbReference type="ARBA" id="ARBA00004567"/>
    </source>
</evidence>
<feature type="compositionally biased region" description="Polar residues" evidence="8">
    <location>
        <begin position="74"/>
        <end position="95"/>
    </location>
</feature>
<dbReference type="GO" id="GO:0017056">
    <property type="term" value="F:structural constituent of nuclear pore"/>
    <property type="evidence" value="ECO:0007669"/>
    <property type="project" value="InterPro"/>
</dbReference>
<keyword evidence="5" id="KW-0811">Translocation</keyword>
<feature type="region of interest" description="Disordered" evidence="8">
    <location>
        <begin position="312"/>
        <end position="375"/>
    </location>
</feature>
<dbReference type="GO" id="GO:0005643">
    <property type="term" value="C:nuclear pore"/>
    <property type="evidence" value="ECO:0007669"/>
    <property type="project" value="UniProtKB-SubCell"/>
</dbReference>
<protein>
    <recommendedName>
        <fullName evidence="11">Nucleoporin NSP1-like C-terminal domain-containing protein</fullName>
    </recommendedName>
</protein>
<dbReference type="InterPro" id="IPR024882">
    <property type="entry name" value="NUP58/p45/49"/>
</dbReference>
<feature type="region of interest" description="Disordered" evidence="8">
    <location>
        <begin position="1"/>
        <end position="143"/>
    </location>
</feature>
<keyword evidence="4" id="KW-0653">Protein transport</keyword>
<comment type="subcellular location">
    <subcellularLocation>
        <location evidence="1">Nucleus</location>
        <location evidence="1">Nuclear pore complex</location>
    </subcellularLocation>
</comment>
<dbReference type="AlphaFoldDB" id="A0A1X0S5L5"/>
<keyword evidence="7" id="KW-0539">Nucleus</keyword>
<dbReference type="PANTHER" id="PTHR13437">
    <property type="entry name" value="NUCLEOPORIN P58/P45 NUCLEOPORIN-LIKE PROTEIN 1"/>
    <property type="match status" value="1"/>
</dbReference>
<feature type="region of interest" description="Disordered" evidence="8">
    <location>
        <begin position="210"/>
        <end position="270"/>
    </location>
</feature>
<dbReference type="GO" id="GO:0008139">
    <property type="term" value="F:nuclear localization sequence binding"/>
    <property type="evidence" value="ECO:0007669"/>
    <property type="project" value="InterPro"/>
</dbReference>
<feature type="compositionally biased region" description="Low complexity" evidence="8">
    <location>
        <begin position="321"/>
        <end position="375"/>
    </location>
</feature>
<dbReference type="Gene3D" id="6.10.140.1350">
    <property type="match status" value="1"/>
</dbReference>
<evidence type="ECO:0000256" key="6">
    <source>
        <dbReference type="ARBA" id="ARBA00023132"/>
    </source>
</evidence>
<keyword evidence="6" id="KW-0906">Nuclear pore complex</keyword>
<keyword evidence="3" id="KW-0509">mRNA transport</keyword>
<evidence type="ECO:0008006" key="11">
    <source>
        <dbReference type="Google" id="ProtNLM"/>
    </source>
</evidence>
<dbReference type="GO" id="GO:0051028">
    <property type="term" value="P:mRNA transport"/>
    <property type="evidence" value="ECO:0007669"/>
    <property type="project" value="UniProtKB-KW"/>
</dbReference>
<accession>A0A1X0S5L5</accession>
<feature type="compositionally biased region" description="Low complexity" evidence="8">
    <location>
        <begin position="33"/>
        <end position="61"/>
    </location>
</feature>
<dbReference type="EMBL" id="KV921310">
    <property type="protein sequence ID" value="ORE19441.1"/>
    <property type="molecule type" value="Genomic_DNA"/>
</dbReference>
<evidence type="ECO:0000256" key="8">
    <source>
        <dbReference type="SAM" id="MobiDB-lite"/>
    </source>
</evidence>
<dbReference type="VEuPathDB" id="FungiDB:BCV72DRAFT_318266"/>
<name>A0A1X0S5L5_RHIZD</name>
<evidence type="ECO:0000256" key="5">
    <source>
        <dbReference type="ARBA" id="ARBA00023010"/>
    </source>
</evidence>
<feature type="compositionally biased region" description="Low complexity" evidence="8">
    <location>
        <begin position="479"/>
        <end position="510"/>
    </location>
</feature>
<feature type="region of interest" description="Disordered" evidence="8">
    <location>
        <begin position="408"/>
        <end position="516"/>
    </location>
</feature>
<evidence type="ECO:0000256" key="4">
    <source>
        <dbReference type="ARBA" id="ARBA00022927"/>
    </source>
</evidence>
<evidence type="ECO:0000256" key="3">
    <source>
        <dbReference type="ARBA" id="ARBA00022816"/>
    </source>
</evidence>